<keyword evidence="2 5" id="KW-0863">Zinc-finger</keyword>
<dbReference type="AlphaFoldDB" id="A0A0P4WG75"/>
<evidence type="ECO:0000256" key="3">
    <source>
        <dbReference type="ARBA" id="ARBA00022833"/>
    </source>
</evidence>
<evidence type="ECO:0000256" key="2">
    <source>
        <dbReference type="ARBA" id="ARBA00022771"/>
    </source>
</evidence>
<proteinExistence type="predicted"/>
<evidence type="ECO:0000313" key="8">
    <source>
        <dbReference type="EMBL" id="JAI67793.1"/>
    </source>
</evidence>
<feature type="region of interest" description="Disordered" evidence="6">
    <location>
        <begin position="73"/>
        <end position="142"/>
    </location>
</feature>
<organism evidence="8">
    <name type="scientific">Scylla olivacea</name>
    <name type="common">Orange mud crab</name>
    <name type="synonym">Cancer olivacea</name>
    <dbReference type="NCBI Taxonomy" id="85551"/>
    <lineage>
        <taxon>Eukaryota</taxon>
        <taxon>Metazoa</taxon>
        <taxon>Ecdysozoa</taxon>
        <taxon>Arthropoda</taxon>
        <taxon>Crustacea</taxon>
        <taxon>Multicrustacea</taxon>
        <taxon>Malacostraca</taxon>
        <taxon>Eumalacostraca</taxon>
        <taxon>Eucarida</taxon>
        <taxon>Decapoda</taxon>
        <taxon>Pleocyemata</taxon>
        <taxon>Brachyura</taxon>
        <taxon>Eubrachyura</taxon>
        <taxon>Portunoidea</taxon>
        <taxon>Portunidae</taxon>
        <taxon>Portuninae</taxon>
        <taxon>Scylla</taxon>
    </lineage>
</organism>
<dbReference type="PROSITE" id="PS50950">
    <property type="entry name" value="ZF_THAP"/>
    <property type="match status" value="1"/>
</dbReference>
<dbReference type="Pfam" id="PF05485">
    <property type="entry name" value="THAP"/>
    <property type="match status" value="1"/>
</dbReference>
<evidence type="ECO:0000256" key="5">
    <source>
        <dbReference type="PROSITE-ProRule" id="PRU00309"/>
    </source>
</evidence>
<dbReference type="SMART" id="SM00980">
    <property type="entry name" value="THAP"/>
    <property type="match status" value="1"/>
</dbReference>
<dbReference type="SUPFAM" id="SSF57716">
    <property type="entry name" value="Glucocorticoid receptor-like (DNA-binding domain)"/>
    <property type="match status" value="1"/>
</dbReference>
<evidence type="ECO:0000256" key="4">
    <source>
        <dbReference type="ARBA" id="ARBA00023125"/>
    </source>
</evidence>
<sequence>MPKNCAAVGCTNHNMMTHKKLSFCIFPNKKKQPERWKKWVQALNRVNHDGSDWQPGGKYVYLCSEHFMTGKPSPDPDHPDYLPTVFKNRPADSATSRKFQRLDRTFTEGAAHNGPSSSSTSSSETFQVSPSKFSTTSASMKDKIMSSDPSHLMLTDPPRKVSGYTQTPTLINNNHKFRNNNNRTMMYDMVDSLKDKVDKVDLKRKIEGFERQLAVSRYESNKCMRPDDDNWIHFTGLDSIIFQTFCALIIAQLFSGDK</sequence>
<protein>
    <recommendedName>
        <fullName evidence="7">THAP-type domain-containing protein</fullName>
    </recommendedName>
</protein>
<keyword evidence="3" id="KW-0862">Zinc</keyword>
<name>A0A0P4WG75_SCYOL</name>
<dbReference type="GO" id="GO:0008270">
    <property type="term" value="F:zinc ion binding"/>
    <property type="evidence" value="ECO:0007669"/>
    <property type="project" value="UniProtKB-KW"/>
</dbReference>
<evidence type="ECO:0000256" key="1">
    <source>
        <dbReference type="ARBA" id="ARBA00022723"/>
    </source>
</evidence>
<keyword evidence="4 5" id="KW-0238">DNA-binding</keyword>
<feature type="compositionally biased region" description="Polar residues" evidence="6">
    <location>
        <begin position="124"/>
        <end position="139"/>
    </location>
</feature>
<dbReference type="InterPro" id="IPR006612">
    <property type="entry name" value="THAP_Znf"/>
</dbReference>
<evidence type="ECO:0000256" key="6">
    <source>
        <dbReference type="SAM" id="MobiDB-lite"/>
    </source>
</evidence>
<feature type="domain" description="THAP-type" evidence="7">
    <location>
        <begin position="1"/>
        <end position="86"/>
    </location>
</feature>
<evidence type="ECO:0000259" key="7">
    <source>
        <dbReference type="PROSITE" id="PS50950"/>
    </source>
</evidence>
<dbReference type="EMBL" id="GDRN01022111">
    <property type="protein sequence ID" value="JAI67793.1"/>
    <property type="molecule type" value="Transcribed_RNA"/>
</dbReference>
<dbReference type="GO" id="GO:0003677">
    <property type="term" value="F:DNA binding"/>
    <property type="evidence" value="ECO:0007669"/>
    <property type="project" value="UniProtKB-UniRule"/>
</dbReference>
<accession>A0A0P4WG75</accession>
<reference evidence="8" key="1">
    <citation type="submission" date="2015-09" db="EMBL/GenBank/DDBJ databases">
        <title>Scylla olivacea transcriptome.</title>
        <authorList>
            <person name="Ikhwanuddin M."/>
        </authorList>
    </citation>
    <scope>NUCLEOTIDE SEQUENCE</scope>
</reference>
<keyword evidence="1" id="KW-0479">Metal-binding</keyword>